<feature type="domain" description="Fumarate reductase/succinate dehydrogenase flavoprotein-like C-terminal" evidence="4">
    <location>
        <begin position="519"/>
        <end position="617"/>
    </location>
</feature>
<reference evidence="5" key="2">
    <citation type="journal article" date="2021" name="PeerJ">
        <title>Extensive microbial diversity within the chicken gut microbiome revealed by metagenomics and culture.</title>
        <authorList>
            <person name="Gilroy R."/>
            <person name="Ravi A."/>
            <person name="Getino M."/>
            <person name="Pursley I."/>
            <person name="Horton D.L."/>
            <person name="Alikhan N.F."/>
            <person name="Baker D."/>
            <person name="Gharbi K."/>
            <person name="Hall N."/>
            <person name="Watson M."/>
            <person name="Adriaenssens E.M."/>
            <person name="Foster-Nyarko E."/>
            <person name="Jarju S."/>
            <person name="Secka A."/>
            <person name="Antonio M."/>
            <person name="Oren A."/>
            <person name="Chaudhuri R.R."/>
            <person name="La Ragione R."/>
            <person name="Hildebrand F."/>
            <person name="Pallen M.J."/>
        </authorList>
    </citation>
    <scope>NUCLEOTIDE SEQUENCE</scope>
    <source>
        <strain evidence="5">ChiBcec6-7307</strain>
    </source>
</reference>
<dbReference type="Gene3D" id="3.50.50.60">
    <property type="entry name" value="FAD/NAD(P)-binding domain"/>
    <property type="match status" value="2"/>
</dbReference>
<organism evidence="5 6">
    <name type="scientific">Candidatus Merdiplasma excrementigallinarum</name>
    <dbReference type="NCBI Taxonomy" id="2840864"/>
    <lineage>
        <taxon>Bacteria</taxon>
        <taxon>Bacillati</taxon>
        <taxon>Bacillota</taxon>
        <taxon>Clostridia</taxon>
        <taxon>Lachnospirales</taxon>
        <taxon>Lachnospiraceae</taxon>
        <taxon>Lachnospiraceae incertae sedis</taxon>
        <taxon>Candidatus Merdiplasma</taxon>
    </lineage>
</organism>
<dbReference type="InterPro" id="IPR036188">
    <property type="entry name" value="FAD/NAD-bd_sf"/>
</dbReference>
<reference evidence="5" key="1">
    <citation type="submission" date="2020-10" db="EMBL/GenBank/DDBJ databases">
        <authorList>
            <person name="Gilroy R."/>
        </authorList>
    </citation>
    <scope>NUCLEOTIDE SEQUENCE</scope>
    <source>
        <strain evidence="5">ChiBcec6-7307</strain>
    </source>
</reference>
<dbReference type="InterPro" id="IPR030664">
    <property type="entry name" value="SdhA/FrdA/AprA"/>
</dbReference>
<evidence type="ECO:0000313" key="6">
    <source>
        <dbReference type="Proteomes" id="UP000886889"/>
    </source>
</evidence>
<keyword evidence="1" id="KW-0285">Flavoprotein</keyword>
<dbReference type="InterPro" id="IPR037099">
    <property type="entry name" value="Fum_R/Succ_DH_flav-like_C_sf"/>
</dbReference>
<name>A0A9D1NZ07_9FIRM</name>
<proteinExistence type="predicted"/>
<evidence type="ECO:0000256" key="1">
    <source>
        <dbReference type="ARBA" id="ARBA00022630"/>
    </source>
</evidence>
<dbReference type="Proteomes" id="UP000886889">
    <property type="component" value="Unassembled WGS sequence"/>
</dbReference>
<dbReference type="EMBL" id="DVOS01000029">
    <property type="protein sequence ID" value="HIV22835.1"/>
    <property type="molecule type" value="Genomic_DNA"/>
</dbReference>
<dbReference type="GO" id="GO:0050660">
    <property type="term" value="F:flavin adenine dinucleotide binding"/>
    <property type="evidence" value="ECO:0007669"/>
    <property type="project" value="TreeGrafter"/>
</dbReference>
<sequence length="656" mass="74408">MEQTYKWPYENEAGQEETLTCDVLVLGGGLSGCFAAIAAARRGQSVILVEKGVTERSGCAGTGFDHWESACTNPCSQVTPEEIAEAYVREQDWFSNGIAHYIECREGYDRLLDMERFGGKIRDTEDEFAGAEFRDDETKLMFAYDYKNRFTLRVWGSTFKPALAKELKRLGVKVLDRTEATALLTAVNEKGEKQGAGAMGMNVHTGKFYIFRAKATVMCMSRPARVWLFNSDTVGLCEFRPLQSIGSGHAMGWRAGMEFTMMEKSVRAEFSAAGRSFPPYGTGNNHNTWYAATMVDARGVEIPYVDRDGKELKTVSERYYPAPGQKFFLKGGVIDNPKYEYRGPETLDFDTLMKRGYQLPFYADLSRMPEMERKVIWGMMVGEEAKTKIPIYENYKERGFDPEKHMLQSYGTGWQSASFLEQERQFFGAPGGVMHDWDMMTNIPGVFVAGDQIFASDCAGAACATGYYAGRKASAFAGKQEKLLSCSPEEARTEKERLLAPLYADREDGISWKELNMAISKAMQNYCGGVRCEALLREGLDLLDQFERDMVPRLTASNPHELMRVHEVLDILTVSRIVLYASLARKCSSEPLFFRRSDYPQMDPPQWQRHIVLRQEEGKVLERNVPLDYFGSLKEEYEKHNQDYLEGEEAYIYETD</sequence>
<evidence type="ECO:0000259" key="4">
    <source>
        <dbReference type="Pfam" id="PF02910"/>
    </source>
</evidence>
<dbReference type="InterPro" id="IPR015939">
    <property type="entry name" value="Fum_Rdtase/Succ_DH_flav-like_C"/>
</dbReference>
<feature type="domain" description="FAD-dependent oxidoreductase 2 FAD-binding" evidence="3">
    <location>
        <begin position="22"/>
        <end position="263"/>
    </location>
</feature>
<dbReference type="GO" id="GO:0000104">
    <property type="term" value="F:succinate dehydrogenase activity"/>
    <property type="evidence" value="ECO:0007669"/>
    <property type="project" value="TreeGrafter"/>
</dbReference>
<keyword evidence="2" id="KW-0560">Oxidoreductase</keyword>
<dbReference type="AlphaFoldDB" id="A0A9D1NZ07"/>
<evidence type="ECO:0000256" key="2">
    <source>
        <dbReference type="ARBA" id="ARBA00023002"/>
    </source>
</evidence>
<dbReference type="PIRSF" id="PIRSF000171">
    <property type="entry name" value="SDHA_APRA_LASPO"/>
    <property type="match status" value="1"/>
</dbReference>
<dbReference type="SUPFAM" id="SSF46977">
    <property type="entry name" value="Succinate dehydrogenase/fumarate reductase flavoprotein C-terminal domain"/>
    <property type="match status" value="1"/>
</dbReference>
<dbReference type="SUPFAM" id="SSF51905">
    <property type="entry name" value="FAD/NAD(P)-binding domain"/>
    <property type="match status" value="1"/>
</dbReference>
<protein>
    <submittedName>
        <fullName evidence="5">FAD-dependent oxidoreductase</fullName>
    </submittedName>
</protein>
<dbReference type="GO" id="GO:0009055">
    <property type="term" value="F:electron transfer activity"/>
    <property type="evidence" value="ECO:0007669"/>
    <property type="project" value="TreeGrafter"/>
</dbReference>
<evidence type="ECO:0000313" key="5">
    <source>
        <dbReference type="EMBL" id="HIV22835.1"/>
    </source>
</evidence>
<dbReference type="PANTHER" id="PTHR11632">
    <property type="entry name" value="SUCCINATE DEHYDROGENASE 2 FLAVOPROTEIN SUBUNIT"/>
    <property type="match status" value="1"/>
</dbReference>
<dbReference type="PANTHER" id="PTHR11632:SF73">
    <property type="entry name" value="BLR3196 PROTEIN"/>
    <property type="match status" value="1"/>
</dbReference>
<dbReference type="Pfam" id="PF00890">
    <property type="entry name" value="FAD_binding_2"/>
    <property type="match status" value="1"/>
</dbReference>
<accession>A0A9D1NZ07</accession>
<evidence type="ECO:0000259" key="3">
    <source>
        <dbReference type="Pfam" id="PF00890"/>
    </source>
</evidence>
<gene>
    <name evidence="5" type="ORF">IAC80_02725</name>
</gene>
<dbReference type="Pfam" id="PF02910">
    <property type="entry name" value="Succ_DH_flav_C"/>
    <property type="match status" value="1"/>
</dbReference>
<dbReference type="PROSITE" id="PS51257">
    <property type="entry name" value="PROKAR_LIPOPROTEIN"/>
    <property type="match status" value="1"/>
</dbReference>
<dbReference type="InterPro" id="IPR003953">
    <property type="entry name" value="FAD-dep_OxRdtase_2_FAD-bd"/>
</dbReference>
<dbReference type="PRINTS" id="PR00368">
    <property type="entry name" value="FADPNR"/>
</dbReference>
<dbReference type="GO" id="GO:0005886">
    <property type="term" value="C:plasma membrane"/>
    <property type="evidence" value="ECO:0007669"/>
    <property type="project" value="TreeGrafter"/>
</dbReference>
<dbReference type="GO" id="GO:0009061">
    <property type="term" value="P:anaerobic respiration"/>
    <property type="evidence" value="ECO:0007669"/>
    <property type="project" value="TreeGrafter"/>
</dbReference>
<comment type="caution">
    <text evidence="5">The sequence shown here is derived from an EMBL/GenBank/DDBJ whole genome shotgun (WGS) entry which is preliminary data.</text>
</comment>